<organism evidence="1">
    <name type="scientific">marine sediment metagenome</name>
    <dbReference type="NCBI Taxonomy" id="412755"/>
    <lineage>
        <taxon>unclassified sequences</taxon>
        <taxon>metagenomes</taxon>
        <taxon>ecological metagenomes</taxon>
    </lineage>
</organism>
<proteinExistence type="predicted"/>
<protein>
    <submittedName>
        <fullName evidence="1">Uncharacterized protein</fullName>
    </submittedName>
</protein>
<evidence type="ECO:0000313" key="1">
    <source>
        <dbReference type="EMBL" id="KKK58185.1"/>
    </source>
</evidence>
<comment type="caution">
    <text evidence="1">The sequence shown here is derived from an EMBL/GenBank/DDBJ whole genome shotgun (WGS) entry which is preliminary data.</text>
</comment>
<dbReference type="EMBL" id="LAZR01064106">
    <property type="protein sequence ID" value="KKK58185.1"/>
    <property type="molecule type" value="Genomic_DNA"/>
</dbReference>
<reference evidence="1" key="1">
    <citation type="journal article" date="2015" name="Nature">
        <title>Complex archaea that bridge the gap between prokaryotes and eukaryotes.</title>
        <authorList>
            <person name="Spang A."/>
            <person name="Saw J.H."/>
            <person name="Jorgensen S.L."/>
            <person name="Zaremba-Niedzwiedzka K."/>
            <person name="Martijn J."/>
            <person name="Lind A.E."/>
            <person name="van Eijk R."/>
            <person name="Schleper C."/>
            <person name="Guy L."/>
            <person name="Ettema T.J."/>
        </authorList>
    </citation>
    <scope>NUCLEOTIDE SEQUENCE</scope>
</reference>
<sequence length="75" mass="9136">MAESYITRAEIEYLSRELKNQEMQNEINFLTKELRLYQKWCARPKVLKEVIHHKSVPRDSQCLYGCEAYDEYIYE</sequence>
<accession>A0A0F8XB33</accession>
<dbReference type="AlphaFoldDB" id="A0A0F8XB33"/>
<name>A0A0F8XB33_9ZZZZ</name>
<gene>
    <name evidence="1" type="ORF">LCGC14_3046980</name>
</gene>